<evidence type="ECO:0000256" key="2">
    <source>
        <dbReference type="ARBA" id="ARBA00010488"/>
    </source>
</evidence>
<keyword evidence="5" id="KW-0777">Teichoic acid biosynthesis</keyword>
<evidence type="ECO:0000256" key="1">
    <source>
        <dbReference type="ARBA" id="ARBA00004202"/>
    </source>
</evidence>
<dbReference type="InterPro" id="IPR043149">
    <property type="entry name" value="TagF_N"/>
</dbReference>
<gene>
    <name evidence="8" type="ORF">GCM10012284_49200</name>
</gene>
<name>A0A8J3C4W0_9ACTN</name>
<feature type="domain" description="Glycosyltransferase 2-like" evidence="7">
    <location>
        <begin position="10"/>
        <end position="173"/>
    </location>
</feature>
<evidence type="ECO:0000256" key="3">
    <source>
        <dbReference type="ARBA" id="ARBA00022475"/>
    </source>
</evidence>
<evidence type="ECO:0000313" key="8">
    <source>
        <dbReference type="EMBL" id="GGL08723.1"/>
    </source>
</evidence>
<dbReference type="EMBL" id="BMMX01000030">
    <property type="protein sequence ID" value="GGL08723.1"/>
    <property type="molecule type" value="Genomic_DNA"/>
</dbReference>
<dbReference type="Gene3D" id="3.40.50.12580">
    <property type="match status" value="1"/>
</dbReference>
<dbReference type="InterPro" id="IPR001173">
    <property type="entry name" value="Glyco_trans_2-like"/>
</dbReference>
<dbReference type="AlphaFoldDB" id="A0A8J3C4W0"/>
<proteinExistence type="inferred from homology"/>
<dbReference type="PANTHER" id="PTHR22916">
    <property type="entry name" value="GLYCOSYLTRANSFERASE"/>
    <property type="match status" value="1"/>
</dbReference>
<dbReference type="Pfam" id="PF00535">
    <property type="entry name" value="Glycos_transf_2"/>
    <property type="match status" value="1"/>
</dbReference>
<dbReference type="Proteomes" id="UP000656042">
    <property type="component" value="Unassembled WGS sequence"/>
</dbReference>
<dbReference type="RefSeq" id="WP_189081669.1">
    <property type="nucleotide sequence ID" value="NZ_BMMX01000030.1"/>
</dbReference>
<dbReference type="InterPro" id="IPR007554">
    <property type="entry name" value="Glycerophosphate_synth"/>
</dbReference>
<keyword evidence="9" id="KW-1185">Reference proteome</keyword>
<comment type="similarity">
    <text evidence="2">Belongs to the CDP-glycerol glycerophosphotransferase family.</text>
</comment>
<keyword evidence="4" id="KW-0808">Transferase</keyword>
<keyword evidence="3" id="KW-1003">Cell membrane</keyword>
<dbReference type="GO" id="GO:0005886">
    <property type="term" value="C:plasma membrane"/>
    <property type="evidence" value="ECO:0007669"/>
    <property type="project" value="UniProtKB-SubCell"/>
</dbReference>
<dbReference type="Gene3D" id="3.40.50.11820">
    <property type="match status" value="1"/>
</dbReference>
<sequence length="1139" mass="123404">MPELVPGLVSVIVPIYNVEPFLRDCLDSLRSQTYRDLQVVMVDDGCTDGCVPIAEEFAAADDRFTLIRQENAGLSAARNNGLPYATGEYLAFVDSDDILAAHAYETLVAALNAEGADFASGGVHRYSSRGHYSGYPHNAAITSTRLSTHVSQNHRLLRDRTIWNKLFRRSFYDAHGFEFPVGRLFEDVPVTVPAHARATSVAVVNEPMYFWRVREGAVRSITQSDNDLRNMVDRFFSVNLTRDLLTESGHHDLRRIYEEQAIWDKLSSYLKYLPGASPEFRDTFLDLATAYIAAVDPGAVDRQPARVRPQWQAIRDRRVDDLIELIDQDFRPVVKPPAQPRLESAVRRMEWRDGKLVVTGHAYVPGSVPSRFGLRLLWLSADGSGRKVPLRARPHREPTGSPAEQASGFTIELNPSALRGRAGWRGGTWTVAVAATRGIGVRRDGLRVPDDWTAPMPRQRVDAGVWVSPAIVKGRLRIKVTKSAGWLTGSRRDGDDLVLEGRLRARPKAPVRIALNRARGLVVRSVVAEVTDGPHGPAFTARLPLSGIALDDHTDNHAGGLFAQRFGVDISIGDKAVALIADDDYRQIRTVVGADEVYTTVAASGLVALCTRPAGPVVTDAQWQTGGALLLRGDAPEPVDGRLVLRLRGRRRDVTFPLRSADGRWQVLVDPSAAPSLAGPLPLTAGVWDFSFRAAGHHHETTCPIGFTDAVRTALPTSAVAPGGARSVLRPAGGERATITVEVPQRDPAAQERMRAEHFPATGRAPLRDVVLFDGASGRRFVDDQAAVLAELRSRPDAPEALWTVERGQPVPDGAAPVTYETAAWYAALATSRWVVANDDLPRWFTPAQGQVVLRLGGGWPVARFGACAVAHPLGRELIDQIESDAASWTALASPGPSATPVLREELRFDGEVLEFGRPANDLLVTADAETARAEVLRRLGLPGDTRLVLYAPTRRPMDLRKRGWSDPGRLLDLPRVVASLPPGYELLARRHPGLADDVMGLAPGVLDVSGYPSVSELLLATDVLITDYSALLADFAITGRPVVLFVPDQADFAASPGLNVDLAQAAPGPVLRTSEDVAAAMHDLSSLAADHAGAAAAFAETHRTGGDGQAAARLVDWLMTAGGREIAMSGRSGLRDAR</sequence>
<reference evidence="8" key="2">
    <citation type="submission" date="2020-09" db="EMBL/GenBank/DDBJ databases">
        <authorList>
            <person name="Sun Q."/>
            <person name="Zhou Y."/>
        </authorList>
    </citation>
    <scope>NUCLEOTIDE SEQUENCE</scope>
    <source>
        <strain evidence="8">CGMCC 4.7299</strain>
    </source>
</reference>
<comment type="subcellular location">
    <subcellularLocation>
        <location evidence="1">Cell membrane</location>
        <topology evidence="1">Peripheral membrane protein</topology>
    </subcellularLocation>
</comment>
<evidence type="ECO:0000313" key="9">
    <source>
        <dbReference type="Proteomes" id="UP000656042"/>
    </source>
</evidence>
<accession>A0A8J3C4W0</accession>
<dbReference type="InterPro" id="IPR029044">
    <property type="entry name" value="Nucleotide-diphossugar_trans"/>
</dbReference>
<reference evidence="8" key="1">
    <citation type="journal article" date="2014" name="Int. J. Syst. Evol. Microbiol.">
        <title>Complete genome sequence of Corynebacterium casei LMG S-19264T (=DSM 44701T), isolated from a smear-ripened cheese.</title>
        <authorList>
            <consortium name="US DOE Joint Genome Institute (JGI-PGF)"/>
            <person name="Walter F."/>
            <person name="Albersmeier A."/>
            <person name="Kalinowski J."/>
            <person name="Ruckert C."/>
        </authorList>
    </citation>
    <scope>NUCLEOTIDE SEQUENCE</scope>
    <source>
        <strain evidence="8">CGMCC 4.7299</strain>
    </source>
</reference>
<dbReference type="GO" id="GO:0047355">
    <property type="term" value="F:CDP-glycerol glycerophosphotransferase activity"/>
    <property type="evidence" value="ECO:0007669"/>
    <property type="project" value="InterPro"/>
</dbReference>
<comment type="caution">
    <text evidence="8">The sequence shown here is derived from an EMBL/GenBank/DDBJ whole genome shotgun (WGS) entry which is preliminary data.</text>
</comment>
<dbReference type="CDD" id="cd00761">
    <property type="entry name" value="Glyco_tranf_GTA_type"/>
    <property type="match status" value="1"/>
</dbReference>
<organism evidence="8 9">
    <name type="scientific">Mangrovihabitans endophyticus</name>
    <dbReference type="NCBI Taxonomy" id="1751298"/>
    <lineage>
        <taxon>Bacteria</taxon>
        <taxon>Bacillati</taxon>
        <taxon>Actinomycetota</taxon>
        <taxon>Actinomycetes</taxon>
        <taxon>Micromonosporales</taxon>
        <taxon>Micromonosporaceae</taxon>
        <taxon>Mangrovihabitans</taxon>
    </lineage>
</organism>
<dbReference type="GO" id="GO:0016758">
    <property type="term" value="F:hexosyltransferase activity"/>
    <property type="evidence" value="ECO:0007669"/>
    <property type="project" value="UniProtKB-ARBA"/>
</dbReference>
<keyword evidence="6" id="KW-0472">Membrane</keyword>
<evidence type="ECO:0000256" key="5">
    <source>
        <dbReference type="ARBA" id="ARBA00022944"/>
    </source>
</evidence>
<dbReference type="SUPFAM" id="SSF53448">
    <property type="entry name" value="Nucleotide-diphospho-sugar transferases"/>
    <property type="match status" value="1"/>
</dbReference>
<protein>
    <recommendedName>
        <fullName evidence="7">Glycosyltransferase 2-like domain-containing protein</fullName>
    </recommendedName>
</protein>
<dbReference type="SUPFAM" id="SSF53756">
    <property type="entry name" value="UDP-Glycosyltransferase/glycogen phosphorylase"/>
    <property type="match status" value="1"/>
</dbReference>
<dbReference type="PANTHER" id="PTHR22916:SF3">
    <property type="entry name" value="UDP-GLCNAC:BETAGAL BETA-1,3-N-ACETYLGLUCOSAMINYLTRANSFERASE-LIKE PROTEIN 1"/>
    <property type="match status" value="1"/>
</dbReference>
<dbReference type="Pfam" id="PF04464">
    <property type="entry name" value="Glyphos_transf"/>
    <property type="match status" value="1"/>
</dbReference>
<dbReference type="InterPro" id="IPR043148">
    <property type="entry name" value="TagF_C"/>
</dbReference>
<dbReference type="GO" id="GO:0019350">
    <property type="term" value="P:teichoic acid biosynthetic process"/>
    <property type="evidence" value="ECO:0007669"/>
    <property type="project" value="UniProtKB-KW"/>
</dbReference>
<dbReference type="Gene3D" id="3.90.550.10">
    <property type="entry name" value="Spore Coat Polysaccharide Biosynthesis Protein SpsA, Chain A"/>
    <property type="match status" value="1"/>
</dbReference>
<evidence type="ECO:0000256" key="4">
    <source>
        <dbReference type="ARBA" id="ARBA00022679"/>
    </source>
</evidence>
<evidence type="ECO:0000256" key="6">
    <source>
        <dbReference type="ARBA" id="ARBA00023136"/>
    </source>
</evidence>
<evidence type="ECO:0000259" key="7">
    <source>
        <dbReference type="Pfam" id="PF00535"/>
    </source>
</evidence>